<keyword evidence="1" id="KW-0812">Transmembrane</keyword>
<gene>
    <name evidence="2" type="ORF">TOPH_03288</name>
</gene>
<dbReference type="AlphaFoldDB" id="A0A0L0ND95"/>
<dbReference type="STRING" id="1163406.A0A0L0ND95"/>
<proteinExistence type="predicted"/>
<evidence type="ECO:0000256" key="1">
    <source>
        <dbReference type="SAM" id="Phobius"/>
    </source>
</evidence>
<feature type="transmembrane region" description="Helical" evidence="1">
    <location>
        <begin position="176"/>
        <end position="198"/>
    </location>
</feature>
<feature type="transmembrane region" description="Helical" evidence="1">
    <location>
        <begin position="69"/>
        <end position="91"/>
    </location>
</feature>
<dbReference type="Proteomes" id="UP000036947">
    <property type="component" value="Unassembled WGS sequence"/>
</dbReference>
<dbReference type="EMBL" id="LFRF01000007">
    <property type="protein sequence ID" value="KND91974.1"/>
    <property type="molecule type" value="Genomic_DNA"/>
</dbReference>
<name>A0A0L0ND95_TOLOC</name>
<dbReference type="PANTHER" id="PTHR35395">
    <property type="entry name" value="DUF6536 DOMAIN-CONTAINING PROTEIN"/>
    <property type="match status" value="1"/>
</dbReference>
<dbReference type="PANTHER" id="PTHR35395:SF1">
    <property type="entry name" value="DUF6536 DOMAIN-CONTAINING PROTEIN"/>
    <property type="match status" value="1"/>
</dbReference>
<organism evidence="2 3">
    <name type="scientific">Tolypocladium ophioglossoides (strain CBS 100239)</name>
    <name type="common">Snaketongue truffleclub</name>
    <name type="synonym">Elaphocordyceps ophioglossoides</name>
    <dbReference type="NCBI Taxonomy" id="1163406"/>
    <lineage>
        <taxon>Eukaryota</taxon>
        <taxon>Fungi</taxon>
        <taxon>Dikarya</taxon>
        <taxon>Ascomycota</taxon>
        <taxon>Pezizomycotina</taxon>
        <taxon>Sordariomycetes</taxon>
        <taxon>Hypocreomycetidae</taxon>
        <taxon>Hypocreales</taxon>
        <taxon>Ophiocordycipitaceae</taxon>
        <taxon>Tolypocladium</taxon>
    </lineage>
</organism>
<keyword evidence="1" id="KW-1133">Transmembrane helix</keyword>
<sequence length="315" mass="36031">MYVYIVPRWDDWAKNLWALGNGTRKFVAQSPSHPVTEWYLGPPRYEVSSCLVQDPSTMKLTCRFQYSPYIMVTICLMNFIKVSTMVVTWLVGRKKAQNQESVDAQTLCTLGDAIASFMRESDPATKNMCLATKDDFSRARSPWYSWRSKPLEPAIDSKEFRKEPKRWMQATRKRRWILLIAMCLLTIMVGGALLAASLDCLHHRNFQTTMADLASLGFGALTPYTYLVTGLPRNDPAGLISNVLVANLPQLLLSMLYMLFNAMLSTFLVQREFSLMHKAEKRKPLRVSEPIGIQRRNAFSDEPELLSCEDYCFIP</sequence>
<evidence type="ECO:0000313" key="2">
    <source>
        <dbReference type="EMBL" id="KND91974.1"/>
    </source>
</evidence>
<keyword evidence="1" id="KW-0472">Membrane</keyword>
<evidence type="ECO:0000313" key="3">
    <source>
        <dbReference type="Proteomes" id="UP000036947"/>
    </source>
</evidence>
<protein>
    <submittedName>
        <fullName evidence="2">Uncharacterized protein</fullName>
    </submittedName>
</protein>
<accession>A0A0L0ND95</accession>
<dbReference type="OrthoDB" id="5429634at2759"/>
<comment type="caution">
    <text evidence="2">The sequence shown here is derived from an EMBL/GenBank/DDBJ whole genome shotgun (WGS) entry which is preliminary data.</text>
</comment>
<keyword evidence="3" id="KW-1185">Reference proteome</keyword>
<reference evidence="2 3" key="1">
    <citation type="journal article" date="2015" name="BMC Genomics">
        <title>The genome of the truffle-parasite Tolypocladium ophioglossoides and the evolution of antifungal peptaibiotics.</title>
        <authorList>
            <person name="Quandt C.A."/>
            <person name="Bushley K.E."/>
            <person name="Spatafora J.W."/>
        </authorList>
    </citation>
    <scope>NUCLEOTIDE SEQUENCE [LARGE SCALE GENOMIC DNA]</scope>
    <source>
        <strain evidence="2 3">CBS 100239</strain>
    </source>
</reference>